<dbReference type="Ensembl" id="ENSSDUT00000005557.1">
    <property type="protein sequence ID" value="ENSSDUP00000005453.1"/>
    <property type="gene ID" value="ENSSDUG00000004029.1"/>
</dbReference>
<reference evidence="1" key="1">
    <citation type="submission" date="2025-08" db="UniProtKB">
        <authorList>
            <consortium name="Ensembl"/>
        </authorList>
    </citation>
    <scope>IDENTIFICATION</scope>
</reference>
<keyword evidence="2" id="KW-1185">Reference proteome</keyword>
<dbReference type="OMA" id="ICRGCHF"/>
<sequence>MHNDVGKRLQVGQEVTELILDGEKSPELEQDQTTLDRMVEGVASSWVNSSNFKVRTGCWFKGGDACCWRRGGRITHSKSVTIILK</sequence>
<dbReference type="Proteomes" id="UP000261420">
    <property type="component" value="Unplaced"/>
</dbReference>
<evidence type="ECO:0000313" key="2">
    <source>
        <dbReference type="Proteomes" id="UP000261420"/>
    </source>
</evidence>
<protein>
    <submittedName>
        <fullName evidence="1">Uncharacterized protein</fullName>
    </submittedName>
</protein>
<dbReference type="STRING" id="41447.ENSSDUP00000005453"/>
<proteinExistence type="predicted"/>
<dbReference type="GeneTree" id="ENSGT00940000177199"/>
<dbReference type="AlphaFoldDB" id="A0A3B4THD4"/>
<organism evidence="1 2">
    <name type="scientific">Seriola dumerili</name>
    <name type="common">Greater amberjack</name>
    <name type="synonym">Caranx dumerili</name>
    <dbReference type="NCBI Taxonomy" id="41447"/>
    <lineage>
        <taxon>Eukaryota</taxon>
        <taxon>Metazoa</taxon>
        <taxon>Chordata</taxon>
        <taxon>Craniata</taxon>
        <taxon>Vertebrata</taxon>
        <taxon>Euteleostomi</taxon>
        <taxon>Actinopterygii</taxon>
        <taxon>Neopterygii</taxon>
        <taxon>Teleostei</taxon>
        <taxon>Neoteleostei</taxon>
        <taxon>Acanthomorphata</taxon>
        <taxon>Carangaria</taxon>
        <taxon>Carangiformes</taxon>
        <taxon>Carangidae</taxon>
        <taxon>Seriola</taxon>
    </lineage>
</organism>
<name>A0A3B4THD4_SERDU</name>
<accession>A0A3B4THD4</accession>
<reference evidence="1" key="2">
    <citation type="submission" date="2025-09" db="UniProtKB">
        <authorList>
            <consortium name="Ensembl"/>
        </authorList>
    </citation>
    <scope>IDENTIFICATION</scope>
</reference>
<evidence type="ECO:0000313" key="1">
    <source>
        <dbReference type="Ensembl" id="ENSSDUP00000005453.1"/>
    </source>
</evidence>